<dbReference type="RefSeq" id="WP_253967266.1">
    <property type="nucleotide sequence ID" value="NZ_JAMFTH010000001.1"/>
</dbReference>
<sequence length="72" mass="8428">MPLIGQAHFERRIEYSADQYIGLLNTFSDHVALGDERLERLCLGIHQLINRRFNGWVQKDLTTEVYLYQASC</sequence>
<name>A0A9X2I1K6_9GAMM</name>
<protein>
    <submittedName>
        <fullName evidence="1">Uncharacterized protein</fullName>
    </submittedName>
</protein>
<proteinExistence type="predicted"/>
<accession>A0A9X2I1K6</accession>
<comment type="caution">
    <text evidence="1">The sequence shown here is derived from an EMBL/GenBank/DDBJ whole genome shotgun (WGS) entry which is preliminary data.</text>
</comment>
<keyword evidence="2" id="KW-1185">Reference proteome</keyword>
<reference evidence="1" key="1">
    <citation type="submission" date="2022-05" db="EMBL/GenBank/DDBJ databases">
        <authorList>
            <person name="Sun H.-N."/>
        </authorList>
    </citation>
    <scope>NUCLEOTIDE SEQUENCE</scope>
    <source>
        <strain evidence="1">HB14</strain>
    </source>
</reference>
<dbReference type="AlphaFoldDB" id="A0A9X2I1K6"/>
<dbReference type="EMBL" id="JAMFTH010000001">
    <property type="protein sequence ID" value="MCP8899003.1"/>
    <property type="molecule type" value="Genomic_DNA"/>
</dbReference>
<dbReference type="Proteomes" id="UP001139319">
    <property type="component" value="Unassembled WGS sequence"/>
</dbReference>
<evidence type="ECO:0000313" key="2">
    <source>
        <dbReference type="Proteomes" id="UP001139319"/>
    </source>
</evidence>
<gene>
    <name evidence="1" type="ORF">M6D89_06795</name>
</gene>
<reference evidence="1" key="2">
    <citation type="submission" date="2023-01" db="EMBL/GenBank/DDBJ databases">
        <title>Gilvimarinus xylanilyticus HB14 isolated from Caulerpa lentillifera aquaculture base in Hainan, China.</title>
        <authorList>
            <person name="Zhang Y.-J."/>
        </authorList>
    </citation>
    <scope>NUCLEOTIDE SEQUENCE</scope>
    <source>
        <strain evidence="1">HB14</strain>
    </source>
</reference>
<organism evidence="1 2">
    <name type="scientific">Gilvimarinus xylanilyticus</name>
    <dbReference type="NCBI Taxonomy" id="2944139"/>
    <lineage>
        <taxon>Bacteria</taxon>
        <taxon>Pseudomonadati</taxon>
        <taxon>Pseudomonadota</taxon>
        <taxon>Gammaproteobacteria</taxon>
        <taxon>Cellvibrionales</taxon>
        <taxon>Cellvibrionaceae</taxon>
        <taxon>Gilvimarinus</taxon>
    </lineage>
</organism>
<evidence type="ECO:0000313" key="1">
    <source>
        <dbReference type="EMBL" id="MCP8899003.1"/>
    </source>
</evidence>